<keyword evidence="4" id="KW-1185">Reference proteome</keyword>
<proteinExistence type="predicted"/>
<protein>
    <recommendedName>
        <fullName evidence="2">SMODS and SLOG-associating 2TM effector domain-containing protein</fullName>
    </recommendedName>
</protein>
<dbReference type="EMBL" id="QGGB01000012">
    <property type="protein sequence ID" value="PWN05110.1"/>
    <property type="molecule type" value="Genomic_DNA"/>
</dbReference>
<accession>A0A316TL66</accession>
<dbReference type="NCBIfam" id="NF033634">
    <property type="entry name" value="SLATT_1"/>
    <property type="match status" value="1"/>
</dbReference>
<organism evidence="3 4">
    <name type="scientific">Rhodohalobacter mucosus</name>
    <dbReference type="NCBI Taxonomy" id="2079485"/>
    <lineage>
        <taxon>Bacteria</taxon>
        <taxon>Pseudomonadati</taxon>
        <taxon>Balneolota</taxon>
        <taxon>Balneolia</taxon>
        <taxon>Balneolales</taxon>
        <taxon>Balneolaceae</taxon>
        <taxon>Rhodohalobacter</taxon>
    </lineage>
</organism>
<evidence type="ECO:0000313" key="3">
    <source>
        <dbReference type="EMBL" id="PWN05110.1"/>
    </source>
</evidence>
<keyword evidence="1" id="KW-1133">Transmembrane helix</keyword>
<evidence type="ECO:0000313" key="4">
    <source>
        <dbReference type="Proteomes" id="UP000245533"/>
    </source>
</evidence>
<dbReference type="InterPro" id="IPR040884">
    <property type="entry name" value="SLATT_1"/>
</dbReference>
<dbReference type="Proteomes" id="UP000245533">
    <property type="component" value="Unassembled WGS sequence"/>
</dbReference>
<reference evidence="3 4" key="1">
    <citation type="submission" date="2018-05" db="EMBL/GenBank/DDBJ databases">
        <title>Rhodohalobacter halophilus gen. nov., sp. nov., a moderately halophilic member of the family Balneolaceae.</title>
        <authorList>
            <person name="Liu Z.-W."/>
        </authorList>
    </citation>
    <scope>NUCLEOTIDE SEQUENCE [LARGE SCALE GENOMIC DNA]</scope>
    <source>
        <strain evidence="3 4">8A47</strain>
    </source>
</reference>
<evidence type="ECO:0000256" key="1">
    <source>
        <dbReference type="SAM" id="Phobius"/>
    </source>
</evidence>
<dbReference type="Pfam" id="PF18181">
    <property type="entry name" value="SLATT_1"/>
    <property type="match status" value="1"/>
</dbReference>
<comment type="caution">
    <text evidence="3">The sequence shown here is derived from an EMBL/GenBank/DDBJ whole genome shotgun (WGS) entry which is preliminary data.</text>
</comment>
<keyword evidence="1" id="KW-0812">Transmembrane</keyword>
<feature type="domain" description="SMODS and SLOG-associating 2TM effector" evidence="2">
    <location>
        <begin position="367"/>
        <end position="496"/>
    </location>
</feature>
<gene>
    <name evidence="3" type="ORF">DDZ15_16275</name>
</gene>
<dbReference type="RefSeq" id="WP_158278756.1">
    <property type="nucleotide sequence ID" value="NZ_QGGB01000012.1"/>
</dbReference>
<dbReference type="OrthoDB" id="9815193at2"/>
<name>A0A316TL66_9BACT</name>
<sequence length="503" mass="58699">MPEKSDAKRSILFTGHLIDAAGRKEKRFRVDMMEDVRRLIRTYLEEEMRHDAPDIAITSLGAGGDMIFADEVLKMGIPLIVFLPFAKERFLEESVLFEKESTREPVNWEKEFERILGSADKVIYTGDATADENPFEKCNRSMFEYAMTEAGGDKELVTAMALMRPQEALKDGGTSHFVEELKRRRIGVHIVWPEAKEKPNEVDMLDSIIPVFRELDSSATYHQNKWKQRLITGLIILGVIVFFDEFGNIPDTMFWGYAPVVRIIAVIISMTGVFVTLQLRLSDKTSFGKWTQDRAKAEQIRSEIWFYLFNIRSENNESGCYSESEFEQYIDQLKPFVWHGYLINMSRLIGLKKRVLSYDLAGKKKYYRKYRLADQLAYFRKKRAQLRKKMFFYKTVIYLMLAVSLVWGMLNIIGEFYTMPAYIVDISLIGMLVGFIALISTYLESNNTKEMEFKYQQMQEGLETVIEKSESIRDLAHFDTYVLDSETYLRSQNKEWSLKRLKE</sequence>
<dbReference type="AlphaFoldDB" id="A0A316TL66"/>
<evidence type="ECO:0000259" key="2">
    <source>
        <dbReference type="Pfam" id="PF18181"/>
    </source>
</evidence>
<feature type="transmembrane region" description="Helical" evidence="1">
    <location>
        <begin position="255"/>
        <end position="277"/>
    </location>
</feature>
<keyword evidence="1" id="KW-0472">Membrane</keyword>
<feature type="transmembrane region" description="Helical" evidence="1">
    <location>
        <begin position="391"/>
        <end position="410"/>
    </location>
</feature>
<dbReference type="Gene3D" id="3.40.50.450">
    <property type="match status" value="1"/>
</dbReference>
<feature type="transmembrane region" description="Helical" evidence="1">
    <location>
        <begin position="230"/>
        <end position="249"/>
    </location>
</feature>
<feature type="transmembrane region" description="Helical" evidence="1">
    <location>
        <begin position="422"/>
        <end position="443"/>
    </location>
</feature>